<dbReference type="AlphaFoldDB" id="A0A098B875"/>
<evidence type="ECO:0000259" key="1">
    <source>
        <dbReference type="PROSITE" id="PS50943"/>
    </source>
</evidence>
<gene>
    <name evidence="2" type="ORF">DPCES_5178</name>
</gene>
<name>A0A098B875_DESHA</name>
<dbReference type="EMBL" id="LK996017">
    <property type="protein sequence ID" value="CDX05064.1"/>
    <property type="molecule type" value="Genomic_DNA"/>
</dbReference>
<feature type="domain" description="HTH cro/C1-type" evidence="1">
    <location>
        <begin position="5"/>
        <end position="57"/>
    </location>
</feature>
<dbReference type="SUPFAM" id="SSF47413">
    <property type="entry name" value="lambda repressor-like DNA-binding domains"/>
    <property type="match status" value="1"/>
</dbReference>
<sequence>MLEKIQSLCKTHKITLTQLERELGFGRGALYKWTKSFPTADNLQKVADFFKVSTDYLLGISPFTNAKEAGCSIRVAGMKAALDSPQNKKLIWDAARINIDSGFWFKDSTRKYIESLLKKEAFTDVEYYDLSLFVVWELILPPDFRENAPVVFVLWGQSITFYLDYWSIPKLTIEDEESKIFYKEGPDDVNGEVSNEYTLSEFIDRPTRHLAAESVEEQDPLTGSYEPETIAAHHDGEEWTDEELAEIERFKEFVRSKKRDK</sequence>
<dbReference type="PROSITE" id="PS50943">
    <property type="entry name" value="HTH_CROC1"/>
    <property type="match status" value="1"/>
</dbReference>
<accession>A0A098B875</accession>
<dbReference type="Pfam" id="PF01381">
    <property type="entry name" value="HTH_3"/>
    <property type="match status" value="1"/>
</dbReference>
<evidence type="ECO:0000313" key="2">
    <source>
        <dbReference type="EMBL" id="CDX05064.1"/>
    </source>
</evidence>
<dbReference type="InterPro" id="IPR001387">
    <property type="entry name" value="Cro/C1-type_HTH"/>
</dbReference>
<dbReference type="SMART" id="SM00530">
    <property type="entry name" value="HTH_XRE"/>
    <property type="match status" value="1"/>
</dbReference>
<dbReference type="GO" id="GO:0003677">
    <property type="term" value="F:DNA binding"/>
    <property type="evidence" value="ECO:0007669"/>
    <property type="project" value="UniProtKB-KW"/>
</dbReference>
<protein>
    <submittedName>
        <fullName evidence="2">DNA-binding helix-turn-helix protein</fullName>
    </submittedName>
</protein>
<proteinExistence type="predicted"/>
<keyword evidence="2" id="KW-0238">DNA-binding</keyword>
<reference evidence="2" key="1">
    <citation type="submission" date="2014-07" db="EMBL/GenBank/DDBJ databases">
        <authorList>
            <person name="Hornung V.Bastian."/>
        </authorList>
    </citation>
    <scope>NUCLEOTIDE SEQUENCE</scope>
    <source>
        <strain evidence="2">PCE-S</strain>
    </source>
</reference>
<dbReference type="Gene3D" id="1.10.260.40">
    <property type="entry name" value="lambda repressor-like DNA-binding domains"/>
    <property type="match status" value="1"/>
</dbReference>
<dbReference type="InterPro" id="IPR010982">
    <property type="entry name" value="Lambda_DNA-bd_dom_sf"/>
</dbReference>
<dbReference type="RefSeq" id="WP_005815455.1">
    <property type="nucleotide sequence ID" value="NZ_CABKQQ010000054.1"/>
</dbReference>
<organism evidence="2">
    <name type="scientific">Desulfitobacterium hafniense</name>
    <name type="common">Desulfitobacterium frappieri</name>
    <dbReference type="NCBI Taxonomy" id="49338"/>
    <lineage>
        <taxon>Bacteria</taxon>
        <taxon>Bacillati</taxon>
        <taxon>Bacillota</taxon>
        <taxon>Clostridia</taxon>
        <taxon>Eubacteriales</taxon>
        <taxon>Desulfitobacteriaceae</taxon>
        <taxon>Desulfitobacterium</taxon>
    </lineage>
</organism>
<dbReference type="PATRIC" id="fig|49338.4.peg.5574"/>